<keyword evidence="2" id="KW-1185">Reference proteome</keyword>
<organism evidence="1 2">
    <name type="scientific">Puccinia coronata f. sp. avenae</name>
    <dbReference type="NCBI Taxonomy" id="200324"/>
    <lineage>
        <taxon>Eukaryota</taxon>
        <taxon>Fungi</taxon>
        <taxon>Dikarya</taxon>
        <taxon>Basidiomycota</taxon>
        <taxon>Pucciniomycotina</taxon>
        <taxon>Pucciniomycetes</taxon>
        <taxon>Pucciniales</taxon>
        <taxon>Pucciniaceae</taxon>
        <taxon>Puccinia</taxon>
    </lineage>
</organism>
<accession>A0A2N5RYE9</accession>
<proteinExistence type="predicted"/>
<dbReference type="Proteomes" id="UP000235388">
    <property type="component" value="Unassembled WGS sequence"/>
</dbReference>
<protein>
    <submittedName>
        <fullName evidence="1">Uncharacterized protein</fullName>
    </submittedName>
</protein>
<dbReference type="AlphaFoldDB" id="A0A2N5RYE9"/>
<gene>
    <name evidence="1" type="ORF">PCANC_28272</name>
</gene>
<sequence length="76" mass="8310">MSHPNQRCNRCALLKKAVIQRSAAGDRYATSPKSTEKEVAQRAGPLLLAQRSGCQKRCAFPSEVVSTLPKSRIQPS</sequence>
<evidence type="ECO:0000313" key="2">
    <source>
        <dbReference type="Proteomes" id="UP000235388"/>
    </source>
</evidence>
<dbReference type="EMBL" id="PGCJ01001359">
    <property type="protein sequence ID" value="PLW06035.1"/>
    <property type="molecule type" value="Genomic_DNA"/>
</dbReference>
<comment type="caution">
    <text evidence="1">The sequence shown here is derived from an EMBL/GenBank/DDBJ whole genome shotgun (WGS) entry which is preliminary data.</text>
</comment>
<name>A0A2N5RYE9_9BASI</name>
<reference evidence="1 2" key="1">
    <citation type="submission" date="2017-11" db="EMBL/GenBank/DDBJ databases">
        <title>De novo assembly and phasing of dikaryotic genomes from two isolates of Puccinia coronata f. sp. avenae, the causal agent of oat crown rust.</title>
        <authorList>
            <person name="Miller M.E."/>
            <person name="Zhang Y."/>
            <person name="Omidvar V."/>
            <person name="Sperschneider J."/>
            <person name="Schwessinger B."/>
            <person name="Raley C."/>
            <person name="Palmer J.M."/>
            <person name="Garnica D."/>
            <person name="Upadhyaya N."/>
            <person name="Rathjen J."/>
            <person name="Taylor J.M."/>
            <person name="Park R.F."/>
            <person name="Dodds P.N."/>
            <person name="Hirsch C.D."/>
            <person name="Kianian S.F."/>
            <person name="Figueroa M."/>
        </authorList>
    </citation>
    <scope>NUCLEOTIDE SEQUENCE [LARGE SCALE GENOMIC DNA]</scope>
    <source>
        <strain evidence="1">12NC29</strain>
    </source>
</reference>
<evidence type="ECO:0000313" key="1">
    <source>
        <dbReference type="EMBL" id="PLW06035.1"/>
    </source>
</evidence>